<accession>A0AAW2ZCI1</accession>
<dbReference type="InterPro" id="IPR038765">
    <property type="entry name" value="Papain-like_cys_pep_sf"/>
</dbReference>
<evidence type="ECO:0000256" key="1">
    <source>
        <dbReference type="ARBA" id="ARBA00008455"/>
    </source>
</evidence>
<dbReference type="InterPro" id="IPR025660">
    <property type="entry name" value="Pept_his_AS"/>
</dbReference>
<gene>
    <name evidence="6" type="ORF">AKO1_002012</name>
</gene>
<keyword evidence="3" id="KW-0732">Signal</keyword>
<keyword evidence="2" id="KW-1015">Disulfide bond</keyword>
<organism evidence="6 7">
    <name type="scientific">Acrasis kona</name>
    <dbReference type="NCBI Taxonomy" id="1008807"/>
    <lineage>
        <taxon>Eukaryota</taxon>
        <taxon>Discoba</taxon>
        <taxon>Heterolobosea</taxon>
        <taxon>Tetramitia</taxon>
        <taxon>Eutetramitia</taxon>
        <taxon>Acrasidae</taxon>
        <taxon>Acrasis</taxon>
    </lineage>
</organism>
<evidence type="ECO:0000256" key="3">
    <source>
        <dbReference type="SAM" id="SignalP"/>
    </source>
</evidence>
<dbReference type="SUPFAM" id="SSF54001">
    <property type="entry name" value="Cysteine proteinases"/>
    <property type="match status" value="1"/>
</dbReference>
<protein>
    <submittedName>
        <fullName evidence="6">Pro-cathepsin H</fullName>
    </submittedName>
</protein>
<dbReference type="InterPro" id="IPR000668">
    <property type="entry name" value="Peptidase_C1A_C"/>
</dbReference>
<sequence>MMTKVFYLLCILAAVFAVTISEDDHKEAFSKWALEYGKKYDANENVEHRYNLFKKYRNEIFDHNEKAAQGIYTWTKKVDQFADWTDAEKDRFLNYVPENFTSTPEALMYVPDNADYVDWTQRGAVVNGKDQGQCGSCWAFAATGSMEGCNAIAGKGLKRLSEQQLQDCLYSRVCSPGGGSPGGSIDWVRQRGGISGEAQYPYLRRNGQCHDTGKVARVGNVWHVNRNEGAMVGMVQRGPTAAGINGQALFGYHQGVINDDRASKATNHAILIVGYAPNCENTGVNCWIIRNSWGSGWGKGGYGLVARNKNTLGIGSDAHTALDC</sequence>
<dbReference type="Gene3D" id="3.90.70.10">
    <property type="entry name" value="Cysteine proteinases"/>
    <property type="match status" value="1"/>
</dbReference>
<reference evidence="6 7" key="1">
    <citation type="submission" date="2024-03" db="EMBL/GenBank/DDBJ databases">
        <title>The Acrasis kona genome and developmental transcriptomes reveal deep origins of eukaryotic multicellular pathways.</title>
        <authorList>
            <person name="Sheikh S."/>
            <person name="Fu C.-J."/>
            <person name="Brown M.W."/>
            <person name="Baldauf S.L."/>
        </authorList>
    </citation>
    <scope>NUCLEOTIDE SEQUENCE [LARGE SCALE GENOMIC DNA]</scope>
    <source>
        <strain evidence="6 7">ATCC MYA-3509</strain>
    </source>
</reference>
<feature type="chain" id="PRO_5044014011" evidence="3">
    <location>
        <begin position="18"/>
        <end position="324"/>
    </location>
</feature>
<proteinExistence type="inferred from homology"/>
<dbReference type="AlphaFoldDB" id="A0AAW2ZCI1"/>
<dbReference type="SMART" id="SM00848">
    <property type="entry name" value="Inhibitor_I29"/>
    <property type="match status" value="1"/>
</dbReference>
<dbReference type="InterPro" id="IPR025661">
    <property type="entry name" value="Pept_asp_AS"/>
</dbReference>
<evidence type="ECO:0000259" key="4">
    <source>
        <dbReference type="SMART" id="SM00645"/>
    </source>
</evidence>
<dbReference type="GO" id="GO:0006508">
    <property type="term" value="P:proteolysis"/>
    <property type="evidence" value="ECO:0007669"/>
    <property type="project" value="InterPro"/>
</dbReference>
<evidence type="ECO:0000256" key="2">
    <source>
        <dbReference type="ARBA" id="ARBA00023157"/>
    </source>
</evidence>
<comment type="similarity">
    <text evidence="1">Belongs to the peptidase C1 family.</text>
</comment>
<dbReference type="EMBL" id="JAOPGA020001222">
    <property type="protein sequence ID" value="KAL0486337.1"/>
    <property type="molecule type" value="Genomic_DNA"/>
</dbReference>
<feature type="domain" description="Cathepsin propeptide inhibitor" evidence="5">
    <location>
        <begin position="29"/>
        <end position="89"/>
    </location>
</feature>
<dbReference type="PROSITE" id="PS00639">
    <property type="entry name" value="THIOL_PROTEASE_HIS"/>
    <property type="match status" value="1"/>
</dbReference>
<keyword evidence="7" id="KW-1185">Reference proteome</keyword>
<dbReference type="PROSITE" id="PS00139">
    <property type="entry name" value="THIOL_PROTEASE_CYS"/>
    <property type="match status" value="1"/>
</dbReference>
<evidence type="ECO:0000259" key="5">
    <source>
        <dbReference type="SMART" id="SM00848"/>
    </source>
</evidence>
<dbReference type="PRINTS" id="PR00705">
    <property type="entry name" value="PAPAIN"/>
</dbReference>
<dbReference type="PROSITE" id="PS00640">
    <property type="entry name" value="THIOL_PROTEASE_ASN"/>
    <property type="match status" value="1"/>
</dbReference>
<dbReference type="PANTHER" id="PTHR12411">
    <property type="entry name" value="CYSTEINE PROTEASE FAMILY C1-RELATED"/>
    <property type="match status" value="1"/>
</dbReference>
<dbReference type="InterPro" id="IPR000169">
    <property type="entry name" value="Pept_cys_AS"/>
</dbReference>
<feature type="signal peptide" evidence="3">
    <location>
        <begin position="1"/>
        <end position="17"/>
    </location>
</feature>
<comment type="caution">
    <text evidence="6">The sequence shown here is derived from an EMBL/GenBank/DDBJ whole genome shotgun (WGS) entry which is preliminary data.</text>
</comment>
<dbReference type="InterPro" id="IPR013201">
    <property type="entry name" value="Prot_inhib_I29"/>
</dbReference>
<feature type="domain" description="Peptidase C1A papain C-terminal" evidence="4">
    <location>
        <begin position="113"/>
        <end position="322"/>
    </location>
</feature>
<dbReference type="Proteomes" id="UP001431209">
    <property type="component" value="Unassembled WGS sequence"/>
</dbReference>
<dbReference type="CDD" id="cd02248">
    <property type="entry name" value="Peptidase_C1A"/>
    <property type="match status" value="1"/>
</dbReference>
<dbReference type="InterPro" id="IPR039417">
    <property type="entry name" value="Peptidase_C1A_papain-like"/>
</dbReference>
<evidence type="ECO:0000313" key="7">
    <source>
        <dbReference type="Proteomes" id="UP001431209"/>
    </source>
</evidence>
<dbReference type="GO" id="GO:0008234">
    <property type="term" value="F:cysteine-type peptidase activity"/>
    <property type="evidence" value="ECO:0007669"/>
    <property type="project" value="InterPro"/>
</dbReference>
<name>A0AAW2ZCI1_9EUKA</name>
<dbReference type="InterPro" id="IPR013128">
    <property type="entry name" value="Peptidase_C1A"/>
</dbReference>
<dbReference type="Pfam" id="PF08246">
    <property type="entry name" value="Inhibitor_I29"/>
    <property type="match status" value="1"/>
</dbReference>
<evidence type="ECO:0000313" key="6">
    <source>
        <dbReference type="EMBL" id="KAL0486337.1"/>
    </source>
</evidence>
<dbReference type="Pfam" id="PF00112">
    <property type="entry name" value="Peptidase_C1"/>
    <property type="match status" value="1"/>
</dbReference>
<dbReference type="SMART" id="SM00645">
    <property type="entry name" value="Pept_C1"/>
    <property type="match status" value="1"/>
</dbReference>